<feature type="transmembrane region" description="Helical" evidence="5">
    <location>
        <begin position="67"/>
        <end position="87"/>
    </location>
</feature>
<sequence>MSLSRRNHDVKIGYWRLTFSMFELIVLPAPTWTNIQFSLGWFVVMLVLTTFAAFFAEPPYNFSPSTLGLMTLALLIGATFGSLWGGLFTDWLLLRLSKRQGGIYEPEHRLWAYLLMPFTGAGGVLLYGLGADNSLHWIVPCLGLVLLGFYLNASATVAMGYALDRYPDMEDEIVQLSNFLIICGTHDLLVFVINPRLPDSRFGGNGSEQRPRRGTISSTIARCLAEIKRGEQFCESCPTNQSKTKNIEASKPGRRVIVFSKLRFVLYDIFNATHELALRYFQAQKLLHLS</sequence>
<dbReference type="SUPFAM" id="SSF103473">
    <property type="entry name" value="MFS general substrate transporter"/>
    <property type="match status" value="1"/>
</dbReference>
<comment type="subcellular location">
    <subcellularLocation>
        <location evidence="1">Membrane</location>
        <topology evidence="1">Multi-pass membrane protein</topology>
    </subcellularLocation>
</comment>
<reference evidence="7" key="2">
    <citation type="journal article" date="2015" name="PLoS Genet.">
        <title>The dynamic genome and transcriptome of the human fungal pathogen Blastomyces and close relative Emmonsia.</title>
        <authorList>
            <person name="Munoz J.F."/>
            <person name="Gauthier G.M."/>
            <person name="Desjardins C.A."/>
            <person name="Gallo J.E."/>
            <person name="Holder J."/>
            <person name="Sullivan T.D."/>
            <person name="Marty A.J."/>
            <person name="Carmen J.C."/>
            <person name="Chen Z."/>
            <person name="Ding L."/>
            <person name="Gujja S."/>
            <person name="Magrini V."/>
            <person name="Misas E."/>
            <person name="Mitreva M."/>
            <person name="Priest M."/>
            <person name="Saif S."/>
            <person name="Whiston E.A."/>
            <person name="Young S."/>
            <person name="Zeng Q."/>
            <person name="Goldman W.E."/>
            <person name="Mardis E.R."/>
            <person name="Taylor J.W."/>
            <person name="McEwen J.G."/>
            <person name="Clay O.K."/>
            <person name="Klein B.S."/>
            <person name="Cuomo C.A."/>
        </authorList>
    </citation>
    <scope>NUCLEOTIDE SEQUENCE [LARGE SCALE GENOMIC DNA]</scope>
    <source>
        <strain evidence="7">SLH14081</strain>
    </source>
</reference>
<dbReference type="GeneID" id="8503312"/>
<dbReference type="KEGG" id="bgh:BDBG_06476"/>
<dbReference type="AlphaFoldDB" id="A0A179UW85"/>
<evidence type="ECO:0000313" key="7">
    <source>
        <dbReference type="Proteomes" id="UP000002038"/>
    </source>
</evidence>
<dbReference type="RefSeq" id="XP_031579449.1">
    <property type="nucleotide sequence ID" value="XM_031722622.1"/>
</dbReference>
<evidence type="ECO:0000313" key="6">
    <source>
        <dbReference type="EMBL" id="OAT10662.1"/>
    </source>
</evidence>
<keyword evidence="7" id="KW-1185">Reference proteome</keyword>
<accession>A0A179UW85</accession>
<evidence type="ECO:0000256" key="3">
    <source>
        <dbReference type="ARBA" id="ARBA00022989"/>
    </source>
</evidence>
<feature type="transmembrane region" description="Helical" evidence="5">
    <location>
        <begin position="137"/>
        <end position="161"/>
    </location>
</feature>
<name>A0A179UW85_BLAGS</name>
<keyword evidence="2 5" id="KW-0812">Transmembrane</keyword>
<dbReference type="OrthoDB" id="4185513at2759"/>
<dbReference type="PANTHER" id="PTHR23502">
    <property type="entry name" value="MAJOR FACILITATOR SUPERFAMILY"/>
    <property type="match status" value="1"/>
</dbReference>
<dbReference type="GO" id="GO:0005886">
    <property type="term" value="C:plasma membrane"/>
    <property type="evidence" value="ECO:0007669"/>
    <property type="project" value="TreeGrafter"/>
</dbReference>
<keyword evidence="3 5" id="KW-1133">Transmembrane helix</keyword>
<dbReference type="GO" id="GO:0022857">
    <property type="term" value="F:transmembrane transporter activity"/>
    <property type="evidence" value="ECO:0007669"/>
    <property type="project" value="TreeGrafter"/>
</dbReference>
<evidence type="ECO:0000256" key="1">
    <source>
        <dbReference type="ARBA" id="ARBA00004141"/>
    </source>
</evidence>
<feature type="transmembrane region" description="Helical" evidence="5">
    <location>
        <begin position="110"/>
        <end position="130"/>
    </location>
</feature>
<dbReference type="Gene3D" id="1.20.1250.20">
    <property type="entry name" value="MFS general substrate transporter like domains"/>
    <property type="match status" value="1"/>
</dbReference>
<keyword evidence="4 5" id="KW-0472">Membrane</keyword>
<organism evidence="6 7">
    <name type="scientific">Blastomyces gilchristii (strain SLH14081)</name>
    <name type="common">Blastomyces dermatitidis</name>
    <dbReference type="NCBI Taxonomy" id="559298"/>
    <lineage>
        <taxon>Eukaryota</taxon>
        <taxon>Fungi</taxon>
        <taxon>Dikarya</taxon>
        <taxon>Ascomycota</taxon>
        <taxon>Pezizomycotina</taxon>
        <taxon>Eurotiomycetes</taxon>
        <taxon>Eurotiomycetidae</taxon>
        <taxon>Onygenales</taxon>
        <taxon>Ajellomycetaceae</taxon>
        <taxon>Blastomyces</taxon>
    </lineage>
</organism>
<evidence type="ECO:0000256" key="4">
    <source>
        <dbReference type="ARBA" id="ARBA00023136"/>
    </source>
</evidence>
<gene>
    <name evidence="6" type="ORF">BDBG_06476</name>
</gene>
<dbReference type="PANTHER" id="PTHR23502:SF34">
    <property type="entry name" value="PROTEIN HOL1"/>
    <property type="match status" value="1"/>
</dbReference>
<dbReference type="Proteomes" id="UP000002038">
    <property type="component" value="Unassembled WGS sequence"/>
</dbReference>
<evidence type="ECO:0000256" key="5">
    <source>
        <dbReference type="SAM" id="Phobius"/>
    </source>
</evidence>
<protein>
    <recommendedName>
        <fullName evidence="8">MFS transporter</fullName>
    </recommendedName>
</protein>
<proteinExistence type="predicted"/>
<dbReference type="EMBL" id="GG657461">
    <property type="protein sequence ID" value="OAT10663.1"/>
    <property type="molecule type" value="Genomic_DNA"/>
</dbReference>
<dbReference type="VEuPathDB" id="FungiDB:BDBG_06476"/>
<dbReference type="EMBL" id="GG657461">
    <property type="protein sequence ID" value="OAT10662.1"/>
    <property type="molecule type" value="Genomic_DNA"/>
</dbReference>
<dbReference type="InterPro" id="IPR036259">
    <property type="entry name" value="MFS_trans_sf"/>
</dbReference>
<reference evidence="6" key="1">
    <citation type="submission" date="2009-02" db="EMBL/GenBank/DDBJ databases">
        <title>The Genome Sequence of Blastomyces dermatitidis strain SLH14081.</title>
        <authorList>
            <consortium name="The Broad Institute Genome Sequencing Platform"/>
            <consortium name="Broad Institute Microbial Sequencing Center."/>
            <person name="Champion M."/>
            <person name="Cuomo C."/>
            <person name="Ma L.-J."/>
            <person name="Henn M.R."/>
            <person name="Klein B."/>
            <person name="Goldman B."/>
            <person name="Young S."/>
            <person name="Kodira C.D."/>
            <person name="Zeng Q."/>
            <person name="Koehrsen M."/>
            <person name="Alvarado L."/>
            <person name="Berlin A.M."/>
            <person name="Heiman D.I."/>
            <person name="Hepburn T.A."/>
            <person name="Saif S."/>
            <person name="Shea T.D."/>
            <person name="Shenoy N."/>
            <person name="Sykes S."/>
            <person name="Galagan J."/>
            <person name="Nusbaum C."/>
            <person name="Birren B."/>
        </authorList>
    </citation>
    <scope>NUCLEOTIDE SEQUENCE</scope>
    <source>
        <strain evidence="6">SLH14081</strain>
    </source>
</reference>
<feature type="transmembrane region" description="Helical" evidence="5">
    <location>
        <begin position="35"/>
        <end position="55"/>
    </location>
</feature>
<dbReference type="RefSeq" id="XP_031579450.1">
    <property type="nucleotide sequence ID" value="XM_031722623.1"/>
</dbReference>
<evidence type="ECO:0000256" key="2">
    <source>
        <dbReference type="ARBA" id="ARBA00022692"/>
    </source>
</evidence>
<evidence type="ECO:0008006" key="8">
    <source>
        <dbReference type="Google" id="ProtNLM"/>
    </source>
</evidence>